<reference evidence="1" key="1">
    <citation type="submission" date="2023-04" db="EMBL/GenBank/DDBJ databases">
        <title>A chromosome-level genome assembly of the parasitoid wasp Eretmocerus hayati.</title>
        <authorList>
            <person name="Zhong Y."/>
            <person name="Liu S."/>
            <person name="Liu Y."/>
        </authorList>
    </citation>
    <scope>NUCLEOTIDE SEQUENCE</scope>
    <source>
        <strain evidence="1">ZJU_SS_LIU_2023</strain>
    </source>
</reference>
<sequence length="266" mass="30374">MPNRHSGLIANSLDTAPPSVTETKIVQERHRLQHRRLMPCVSLKLRKASLSTFILLTLLVWSTSLCPMTMARQNLHQTCPGCPHQQHAHPHRKGNNVNPDELRLEAIKHQILSKLGLKNRPDVNRTVASVPKRLALETIYRAEHQQPTRSEDAAPSQPYHQDLDFERNKISSPYDDSFGNGDMYSYKNVEQTDEETMDNQNLLPYQDYDEPFDPQDSDVADDFYARTSEIITFAEPGEKRTHCQSSLYLGSILSDQGEIMLIPVRD</sequence>
<proteinExistence type="predicted"/>
<dbReference type="EMBL" id="CM056742">
    <property type="protein sequence ID" value="KAJ8680281.1"/>
    <property type="molecule type" value="Genomic_DNA"/>
</dbReference>
<protein>
    <submittedName>
        <fullName evidence="1">Uncharacterized protein</fullName>
    </submittedName>
</protein>
<comment type="caution">
    <text evidence="1">The sequence shown here is derived from an EMBL/GenBank/DDBJ whole genome shotgun (WGS) entry which is preliminary data.</text>
</comment>
<name>A0ACC2PBB9_9HYME</name>
<organism evidence="1 2">
    <name type="scientific">Eretmocerus hayati</name>
    <dbReference type="NCBI Taxonomy" id="131215"/>
    <lineage>
        <taxon>Eukaryota</taxon>
        <taxon>Metazoa</taxon>
        <taxon>Ecdysozoa</taxon>
        <taxon>Arthropoda</taxon>
        <taxon>Hexapoda</taxon>
        <taxon>Insecta</taxon>
        <taxon>Pterygota</taxon>
        <taxon>Neoptera</taxon>
        <taxon>Endopterygota</taxon>
        <taxon>Hymenoptera</taxon>
        <taxon>Apocrita</taxon>
        <taxon>Proctotrupomorpha</taxon>
        <taxon>Chalcidoidea</taxon>
        <taxon>Aphelinidae</taxon>
        <taxon>Aphelininae</taxon>
        <taxon>Eretmocerus</taxon>
    </lineage>
</organism>
<gene>
    <name evidence="1" type="ORF">QAD02_016068</name>
</gene>
<dbReference type="Proteomes" id="UP001239111">
    <property type="component" value="Chromosome 2"/>
</dbReference>
<evidence type="ECO:0000313" key="1">
    <source>
        <dbReference type="EMBL" id="KAJ8680281.1"/>
    </source>
</evidence>
<accession>A0ACC2PBB9</accession>
<evidence type="ECO:0000313" key="2">
    <source>
        <dbReference type="Proteomes" id="UP001239111"/>
    </source>
</evidence>
<keyword evidence="2" id="KW-1185">Reference proteome</keyword>